<organism evidence="3 4">
    <name type="scientific">Spinacia oleracea</name>
    <name type="common">Spinach</name>
    <dbReference type="NCBI Taxonomy" id="3562"/>
    <lineage>
        <taxon>Eukaryota</taxon>
        <taxon>Viridiplantae</taxon>
        <taxon>Streptophyta</taxon>
        <taxon>Embryophyta</taxon>
        <taxon>Tracheophyta</taxon>
        <taxon>Spermatophyta</taxon>
        <taxon>Magnoliopsida</taxon>
        <taxon>eudicotyledons</taxon>
        <taxon>Gunneridae</taxon>
        <taxon>Pentapetalae</taxon>
        <taxon>Caryophyllales</taxon>
        <taxon>Chenopodiaceae</taxon>
        <taxon>Chenopodioideae</taxon>
        <taxon>Anserineae</taxon>
        <taxon>Spinacia</taxon>
    </lineage>
</organism>
<sequence>MASSSDEQQQQQQQPRDEQQQQQQKPASSETIFHKTKIIQFCGRSTPIILQHDNGPCPLLAICNVLLLKNQLNLSADISEVSQEKLLSLVAERLLDSNSNTNDKDAEYVENQQQNIADAIDLLPQLTTGIDVNVKFCRIDDFEFTPECAIFDLLDIPLYHGWLVDPEDYETARAIGSKSYNTLMGDLVSLEARKMENVAKDKCDEDCIDFAAATTATLGVPSPSLSKAKSFEESPRSASDQQTFRIGDAEEEELLQRVLKLSENDLLSDVETTSAGDALVSSDDNAHMLNPTPVNSVLSEGHSSSGPLDVEPSVSGCDDAHGHSDRIVPLYEEQAVSLTLTDVSEKHGVQLPPVQLGEVSLSDDLAECNPDTPILNETIPCTLAEVKGDDQVRNLSAPLIGSTEGLHKQNVEQNPGLIADHADSELSSDRMPNIEAVESFTSSLEGSEPLYEGEECILDPGKTVCGDREPVYEGEVVLAELADKRVKDACDTSPNEEITTRQGELINNFLNGNAQLTFHGLFRLQAGLNERELCVFFRNNHFSTMFKLDGELYLLATDQGYMNQPDLVWEKLNEVNGDNQFMTSNFKEFKLESSSNGTWDQQNAVSSTADYLATIDSSATDGSNMNSDLQLAIALQQQEFEQQQQQQQPRNPQQQASGIGSSRLITGPQVPRSSAKATSSTPKQDPKSKDKSNCKIM</sequence>
<dbReference type="Proteomes" id="UP000813463">
    <property type="component" value="Chromosome 6"/>
</dbReference>
<dbReference type="AlphaFoldDB" id="A0A9R0I7Y5"/>
<evidence type="ECO:0000313" key="3">
    <source>
        <dbReference type="Proteomes" id="UP000813463"/>
    </source>
</evidence>
<gene>
    <name evidence="4" type="primary">LOC110784349</name>
</gene>
<feature type="compositionally biased region" description="Basic and acidic residues" evidence="1">
    <location>
        <begin position="684"/>
        <end position="697"/>
    </location>
</feature>
<accession>A0A9R0I7Y5</accession>
<evidence type="ECO:0000256" key="1">
    <source>
        <dbReference type="SAM" id="MobiDB-lite"/>
    </source>
</evidence>
<feature type="compositionally biased region" description="Polar residues" evidence="1">
    <location>
        <begin position="671"/>
        <end position="683"/>
    </location>
</feature>
<dbReference type="GO" id="GO:0005829">
    <property type="term" value="C:cytosol"/>
    <property type="evidence" value="ECO:0007669"/>
    <property type="project" value="TreeGrafter"/>
</dbReference>
<dbReference type="InterPro" id="IPR007518">
    <property type="entry name" value="MINDY"/>
</dbReference>
<dbReference type="GO" id="GO:0004843">
    <property type="term" value="F:cysteine-type deubiquitinase activity"/>
    <property type="evidence" value="ECO:0007669"/>
    <property type="project" value="InterPro"/>
</dbReference>
<dbReference type="RefSeq" id="XP_021844482.1">
    <property type="nucleotide sequence ID" value="XM_021988790.2"/>
</dbReference>
<feature type="compositionally biased region" description="Low complexity" evidence="1">
    <location>
        <begin position="640"/>
        <end position="655"/>
    </location>
</feature>
<name>A0A9R0I7Y5_SPIOL</name>
<dbReference type="Pfam" id="PF04424">
    <property type="entry name" value="MINDY_DUB"/>
    <property type="match status" value="1"/>
</dbReference>
<dbReference type="GeneID" id="110784349"/>
<dbReference type="GO" id="GO:0071108">
    <property type="term" value="P:protein K48-linked deubiquitination"/>
    <property type="evidence" value="ECO:0007669"/>
    <property type="project" value="TreeGrafter"/>
</dbReference>
<dbReference type="GO" id="GO:0071944">
    <property type="term" value="C:cell periphery"/>
    <property type="evidence" value="ECO:0000318"/>
    <property type="project" value="GO_Central"/>
</dbReference>
<feature type="region of interest" description="Disordered" evidence="1">
    <location>
        <begin position="1"/>
        <end position="30"/>
    </location>
</feature>
<feature type="compositionally biased region" description="Low complexity" evidence="1">
    <location>
        <begin position="8"/>
        <end position="24"/>
    </location>
</feature>
<proteinExistence type="predicted"/>
<reference evidence="3" key="1">
    <citation type="journal article" date="2021" name="Nat. Commun.">
        <title>Genomic analyses provide insights into spinach domestication and the genetic basis of agronomic traits.</title>
        <authorList>
            <person name="Cai X."/>
            <person name="Sun X."/>
            <person name="Xu C."/>
            <person name="Sun H."/>
            <person name="Wang X."/>
            <person name="Ge C."/>
            <person name="Zhang Z."/>
            <person name="Wang Q."/>
            <person name="Fei Z."/>
            <person name="Jiao C."/>
            <person name="Wang Q."/>
        </authorList>
    </citation>
    <scope>NUCLEOTIDE SEQUENCE [LARGE SCALE GENOMIC DNA]</scope>
    <source>
        <strain evidence="3">cv. Varoflay</strain>
    </source>
</reference>
<feature type="region of interest" description="Disordered" evidence="1">
    <location>
        <begin position="640"/>
        <end position="697"/>
    </location>
</feature>
<evidence type="ECO:0000313" key="4">
    <source>
        <dbReference type="RefSeq" id="XP_021844482.1"/>
    </source>
</evidence>
<dbReference type="GO" id="GO:0016807">
    <property type="term" value="F:cysteine-type carboxypeptidase activity"/>
    <property type="evidence" value="ECO:0000318"/>
    <property type="project" value="GO_Central"/>
</dbReference>
<dbReference type="PANTHER" id="PTHR18063:SF6">
    <property type="entry name" value="UBIQUITIN CARBOXYL-TERMINAL HYDROLASE"/>
    <property type="match status" value="1"/>
</dbReference>
<feature type="region of interest" description="Disordered" evidence="1">
    <location>
        <begin position="281"/>
        <end position="310"/>
    </location>
</feature>
<dbReference type="GO" id="GO:1990380">
    <property type="term" value="F:K48-linked deubiquitinase activity"/>
    <property type="evidence" value="ECO:0000318"/>
    <property type="project" value="GO_Central"/>
</dbReference>
<feature type="region of interest" description="Disordered" evidence="1">
    <location>
        <begin position="223"/>
        <end position="244"/>
    </location>
</feature>
<evidence type="ECO:0000259" key="2">
    <source>
        <dbReference type="Pfam" id="PF04424"/>
    </source>
</evidence>
<keyword evidence="3" id="KW-1185">Reference proteome</keyword>
<dbReference type="SMR" id="A0A9R0I7Y5"/>
<feature type="domain" description="MINDY deubiquitinase" evidence="2">
    <location>
        <begin position="34"/>
        <end position="586"/>
    </location>
</feature>
<dbReference type="KEGG" id="soe:110784349"/>
<dbReference type="InterPro" id="IPR033979">
    <property type="entry name" value="MINDY_domain"/>
</dbReference>
<protein>
    <recommendedName>
        <fullName evidence="2">MINDY deubiquitinase domain-containing protein</fullName>
    </recommendedName>
</protein>
<reference evidence="4" key="2">
    <citation type="submission" date="2025-08" db="UniProtKB">
        <authorList>
            <consortium name="RefSeq"/>
        </authorList>
    </citation>
    <scope>IDENTIFICATION</scope>
    <source>
        <tissue evidence="4">Leaf</tissue>
    </source>
</reference>
<dbReference type="OrthoDB" id="10261212at2759"/>
<feature type="compositionally biased region" description="Polar residues" evidence="1">
    <location>
        <begin position="292"/>
        <end position="306"/>
    </location>
</feature>
<dbReference type="PANTHER" id="PTHR18063">
    <property type="entry name" value="NF-E2 INDUCIBLE PROTEIN"/>
    <property type="match status" value="1"/>
</dbReference>